<keyword evidence="1" id="KW-0732">Signal</keyword>
<organism evidence="2 3">
    <name type="scientific">Flavihumibacter fluminis</name>
    <dbReference type="NCBI Taxonomy" id="2909236"/>
    <lineage>
        <taxon>Bacteria</taxon>
        <taxon>Pseudomonadati</taxon>
        <taxon>Bacteroidota</taxon>
        <taxon>Chitinophagia</taxon>
        <taxon>Chitinophagales</taxon>
        <taxon>Chitinophagaceae</taxon>
        <taxon>Flavihumibacter</taxon>
    </lineage>
</organism>
<comment type="caution">
    <text evidence="2">The sequence shown here is derived from an EMBL/GenBank/DDBJ whole genome shotgun (WGS) entry which is preliminary data.</text>
</comment>
<proteinExistence type="predicted"/>
<dbReference type="RefSeq" id="WP_234866246.1">
    <property type="nucleotide sequence ID" value="NZ_JAKEVY010000003.1"/>
</dbReference>
<evidence type="ECO:0000256" key="1">
    <source>
        <dbReference type="SAM" id="SignalP"/>
    </source>
</evidence>
<evidence type="ECO:0000313" key="2">
    <source>
        <dbReference type="EMBL" id="MCF1715290.1"/>
    </source>
</evidence>
<sequence>MLSRMFIALGLFLFSLNLFAQESKADKLSWTANQKLQLSDFSIKTAAPNEPSSHAEFSITYKAGGKELLSSNLNKRVLNEFIRSGSWIDTTQDVLQALRYQQASFDLCEVYVRQFRKALYDNKPKIKRLSFVDELNETYTNAYSKRRLEYDLETKAGTDLAAQEKWEALIKNELDQLKEYAVEK</sequence>
<dbReference type="EMBL" id="JAKEVY010000003">
    <property type="protein sequence ID" value="MCF1715290.1"/>
    <property type="molecule type" value="Genomic_DNA"/>
</dbReference>
<keyword evidence="3" id="KW-1185">Reference proteome</keyword>
<accession>A0ABS9BJ87</accession>
<dbReference type="Proteomes" id="UP001200145">
    <property type="component" value="Unassembled WGS sequence"/>
</dbReference>
<evidence type="ECO:0000313" key="3">
    <source>
        <dbReference type="Proteomes" id="UP001200145"/>
    </source>
</evidence>
<name>A0ABS9BJ87_9BACT</name>
<feature type="chain" id="PRO_5046740742" evidence="1">
    <location>
        <begin position="21"/>
        <end position="184"/>
    </location>
</feature>
<feature type="signal peptide" evidence="1">
    <location>
        <begin position="1"/>
        <end position="20"/>
    </location>
</feature>
<protein>
    <submittedName>
        <fullName evidence="2">Uncharacterized protein</fullName>
    </submittedName>
</protein>
<reference evidence="2 3" key="1">
    <citation type="submission" date="2022-01" db="EMBL/GenBank/DDBJ databases">
        <title>Flavihumibacter sp. nov., isolated from sediment of a river.</title>
        <authorList>
            <person name="Liu H."/>
        </authorList>
    </citation>
    <scope>NUCLEOTIDE SEQUENCE [LARGE SCALE GENOMIC DNA]</scope>
    <source>
        <strain evidence="2 3">RY-1</strain>
    </source>
</reference>
<gene>
    <name evidence="2" type="ORF">L0U88_11690</name>
</gene>